<dbReference type="Proteomes" id="UP000324222">
    <property type="component" value="Unassembled WGS sequence"/>
</dbReference>
<reference evidence="1 2" key="1">
    <citation type="submission" date="2019-05" db="EMBL/GenBank/DDBJ databases">
        <title>Another draft genome of Portunus trituberculatus and its Hox gene families provides insights of decapod evolution.</title>
        <authorList>
            <person name="Jeong J.-H."/>
            <person name="Song I."/>
            <person name="Kim S."/>
            <person name="Choi T."/>
            <person name="Kim D."/>
            <person name="Ryu S."/>
            <person name="Kim W."/>
        </authorList>
    </citation>
    <scope>NUCLEOTIDE SEQUENCE [LARGE SCALE GENOMIC DNA]</scope>
    <source>
        <tissue evidence="1">Muscle</tissue>
    </source>
</reference>
<comment type="caution">
    <text evidence="1">The sequence shown here is derived from an EMBL/GenBank/DDBJ whole genome shotgun (WGS) entry which is preliminary data.</text>
</comment>
<sequence length="94" mass="10270">MWFLPRVGQHVAPQVLIANEGLATDPTLVGPWHRLTIVIEASGRTTRAASPTMASTGLPRMLSQRLKSRPICDGHVMDGMVVMRVMAGEGHREL</sequence>
<evidence type="ECO:0000313" key="2">
    <source>
        <dbReference type="Proteomes" id="UP000324222"/>
    </source>
</evidence>
<proteinExistence type="predicted"/>
<dbReference type="EMBL" id="VSRR010001071">
    <property type="protein sequence ID" value="MPC22292.1"/>
    <property type="molecule type" value="Genomic_DNA"/>
</dbReference>
<accession>A0A5B7DL04</accession>
<dbReference type="AlphaFoldDB" id="A0A5B7DL04"/>
<organism evidence="1 2">
    <name type="scientific">Portunus trituberculatus</name>
    <name type="common">Swimming crab</name>
    <name type="synonym">Neptunus trituberculatus</name>
    <dbReference type="NCBI Taxonomy" id="210409"/>
    <lineage>
        <taxon>Eukaryota</taxon>
        <taxon>Metazoa</taxon>
        <taxon>Ecdysozoa</taxon>
        <taxon>Arthropoda</taxon>
        <taxon>Crustacea</taxon>
        <taxon>Multicrustacea</taxon>
        <taxon>Malacostraca</taxon>
        <taxon>Eumalacostraca</taxon>
        <taxon>Eucarida</taxon>
        <taxon>Decapoda</taxon>
        <taxon>Pleocyemata</taxon>
        <taxon>Brachyura</taxon>
        <taxon>Eubrachyura</taxon>
        <taxon>Portunoidea</taxon>
        <taxon>Portunidae</taxon>
        <taxon>Portuninae</taxon>
        <taxon>Portunus</taxon>
    </lineage>
</organism>
<protein>
    <submittedName>
        <fullName evidence="1">Uncharacterized protein</fullName>
    </submittedName>
</protein>
<keyword evidence="2" id="KW-1185">Reference proteome</keyword>
<name>A0A5B7DL04_PORTR</name>
<gene>
    <name evidence="1" type="ORF">E2C01_015304</name>
</gene>
<evidence type="ECO:0000313" key="1">
    <source>
        <dbReference type="EMBL" id="MPC22292.1"/>
    </source>
</evidence>